<keyword evidence="5" id="KW-0762">Sugar transport</keyword>
<evidence type="ECO:0000256" key="2">
    <source>
        <dbReference type="ARBA" id="ARBA00010992"/>
    </source>
</evidence>
<feature type="transmembrane region" description="Helical" evidence="10">
    <location>
        <begin position="406"/>
        <end position="425"/>
    </location>
</feature>
<feature type="transmembrane region" description="Helical" evidence="10">
    <location>
        <begin position="368"/>
        <end position="394"/>
    </location>
</feature>
<feature type="transmembrane region" description="Helical" evidence="10">
    <location>
        <begin position="188"/>
        <end position="207"/>
    </location>
</feature>
<keyword evidence="6 10" id="KW-0812">Transmembrane</keyword>
<dbReference type="InterPro" id="IPR005828">
    <property type="entry name" value="MFS_sugar_transport-like"/>
</dbReference>
<dbReference type="Gene3D" id="1.20.1250.20">
    <property type="entry name" value="MFS general substrate transporter like domains"/>
    <property type="match status" value="1"/>
</dbReference>
<feature type="transmembrane region" description="Helical" evidence="10">
    <location>
        <begin position="431"/>
        <end position="453"/>
    </location>
</feature>
<dbReference type="PANTHER" id="PTHR48020:SF12">
    <property type="entry name" value="PROTON MYO-INOSITOL COTRANSPORTER"/>
    <property type="match status" value="1"/>
</dbReference>
<dbReference type="InterPro" id="IPR005829">
    <property type="entry name" value="Sugar_transporter_CS"/>
</dbReference>
<evidence type="ECO:0000313" key="12">
    <source>
        <dbReference type="EMBL" id="EME36713.1"/>
    </source>
</evidence>
<comment type="similarity">
    <text evidence="2 9">Belongs to the major facilitator superfamily. Sugar transporter (TC 2.A.1.1) family.</text>
</comment>
<dbReference type="STRING" id="71999.KPaMU14_00595"/>
<evidence type="ECO:0000256" key="3">
    <source>
        <dbReference type="ARBA" id="ARBA00022448"/>
    </source>
</evidence>
<gene>
    <name evidence="12" type="ORF">C884_02523</name>
</gene>
<comment type="caution">
    <text evidence="12">The sequence shown here is derived from an EMBL/GenBank/DDBJ whole genome shotgun (WGS) entry which is preliminary data.</text>
</comment>
<dbReference type="PROSITE" id="PS00217">
    <property type="entry name" value="SUGAR_TRANSPORT_2"/>
    <property type="match status" value="1"/>
</dbReference>
<dbReference type="EMBL" id="ANHZ02000009">
    <property type="protein sequence ID" value="EME36713.1"/>
    <property type="molecule type" value="Genomic_DNA"/>
</dbReference>
<dbReference type="PRINTS" id="PR00171">
    <property type="entry name" value="SUGRTRNSPORT"/>
</dbReference>
<evidence type="ECO:0000259" key="11">
    <source>
        <dbReference type="PROSITE" id="PS50850"/>
    </source>
</evidence>
<evidence type="ECO:0000256" key="4">
    <source>
        <dbReference type="ARBA" id="ARBA00022475"/>
    </source>
</evidence>
<feature type="transmembrane region" description="Helical" evidence="10">
    <location>
        <begin position="122"/>
        <end position="143"/>
    </location>
</feature>
<dbReference type="PANTHER" id="PTHR48020">
    <property type="entry name" value="PROTON MYO-INOSITOL COTRANSPORTER"/>
    <property type="match status" value="1"/>
</dbReference>
<dbReference type="NCBIfam" id="TIGR00879">
    <property type="entry name" value="SP"/>
    <property type="match status" value="1"/>
</dbReference>
<feature type="transmembrane region" description="Helical" evidence="10">
    <location>
        <begin position="98"/>
        <end position="116"/>
    </location>
</feature>
<evidence type="ECO:0000256" key="5">
    <source>
        <dbReference type="ARBA" id="ARBA00022597"/>
    </source>
</evidence>
<evidence type="ECO:0000256" key="1">
    <source>
        <dbReference type="ARBA" id="ARBA00004651"/>
    </source>
</evidence>
<sequence length="482" mass="51252">MSQVRTGRAQGTGLPPLTSGKHSRFLDKLVVIATFGGLLFGYDTGVINGALGPMSEPGALDLSPMEQGVVTSSLLIGAAVGAIIGGRCSDRWGRRRTILAMAVLFFIGALGCVLAPSAGVMVAFRVVLGLAVGGASVTVPVYLSEMAPTERRGAMSGRNEVMIAVGQLLAFLINAIIGSAFYEVPGHWRVMLAVAALPALALFFGMLRMPESPRWLLAQGDRDAALKVLERVRTPERAKAELVEVEGLAARDAAQHEGGLATLRTEPWVRRVLLIGIGVAVSQQLSGINSVMYYGTLLLEQAGFSSSAALIANVANGVIAVIGMLTGMALIDRVGRRRLMIFGFTGITSMHLLIGLSALLLPEGLGRAIFILIFVVLFVGCMQASIGFGAWIILAEIFPLKFRGAGIGISVLMMWLANATVTLLFPQVVSATGITVTFFLFSALGAACLFFFWRFVPETKGRSLEQIEESFAGGELKRTHRR</sequence>
<comment type="subcellular location">
    <subcellularLocation>
        <location evidence="1">Cell membrane</location>
        <topology evidence="1">Multi-pass membrane protein</topology>
    </subcellularLocation>
</comment>
<keyword evidence="4" id="KW-1003">Cell membrane</keyword>
<evidence type="ECO:0000256" key="8">
    <source>
        <dbReference type="ARBA" id="ARBA00023136"/>
    </source>
</evidence>
<dbReference type="InterPro" id="IPR003663">
    <property type="entry name" value="Sugar/inositol_transpt"/>
</dbReference>
<dbReference type="GO" id="GO:0005886">
    <property type="term" value="C:plasma membrane"/>
    <property type="evidence" value="ECO:0007669"/>
    <property type="project" value="UniProtKB-SubCell"/>
</dbReference>
<dbReference type="PROSITE" id="PS00216">
    <property type="entry name" value="SUGAR_TRANSPORT_1"/>
    <property type="match status" value="2"/>
</dbReference>
<keyword evidence="3 9" id="KW-0813">Transport</keyword>
<proteinExistence type="inferred from homology"/>
<dbReference type="PROSITE" id="PS50850">
    <property type="entry name" value="MFS"/>
    <property type="match status" value="1"/>
</dbReference>
<accession>M2XV68</accession>
<feature type="transmembrane region" description="Helical" evidence="10">
    <location>
        <begin position="67"/>
        <end position="86"/>
    </location>
</feature>
<reference evidence="12 13" key="1">
    <citation type="journal article" date="2014" name="Genome Announc.">
        <title>Draft Genome Sequence of Kocuria palustris PEL.</title>
        <authorList>
            <person name="Sharma G."/>
            <person name="Khatri I."/>
            <person name="Subramanian S."/>
        </authorList>
    </citation>
    <scope>NUCLEOTIDE SEQUENCE [LARGE SCALE GENOMIC DNA]</scope>
    <source>
        <strain evidence="12 13">PEL</strain>
    </source>
</reference>
<dbReference type="GO" id="GO:0022857">
    <property type="term" value="F:transmembrane transporter activity"/>
    <property type="evidence" value="ECO:0007669"/>
    <property type="project" value="InterPro"/>
</dbReference>
<dbReference type="RefSeq" id="WP_006214583.1">
    <property type="nucleotide sequence ID" value="NZ_ANHZ02000009.1"/>
</dbReference>
<evidence type="ECO:0000256" key="6">
    <source>
        <dbReference type="ARBA" id="ARBA00022692"/>
    </source>
</evidence>
<feature type="domain" description="Major facilitator superfamily (MFS) profile" evidence="11">
    <location>
        <begin position="29"/>
        <end position="460"/>
    </location>
</feature>
<feature type="transmembrane region" description="Helical" evidence="10">
    <location>
        <begin position="307"/>
        <end position="327"/>
    </location>
</feature>
<feature type="transmembrane region" description="Helical" evidence="10">
    <location>
        <begin position="272"/>
        <end position="295"/>
    </location>
</feature>
<organism evidence="12 13">
    <name type="scientific">Kocuria palustris PEL</name>
    <dbReference type="NCBI Taxonomy" id="1236550"/>
    <lineage>
        <taxon>Bacteria</taxon>
        <taxon>Bacillati</taxon>
        <taxon>Actinomycetota</taxon>
        <taxon>Actinomycetes</taxon>
        <taxon>Micrococcales</taxon>
        <taxon>Micrococcaceae</taxon>
        <taxon>Kocuria</taxon>
    </lineage>
</organism>
<dbReference type="SUPFAM" id="SSF103473">
    <property type="entry name" value="MFS general substrate transporter"/>
    <property type="match status" value="1"/>
</dbReference>
<feature type="transmembrane region" description="Helical" evidence="10">
    <location>
        <begin position="29"/>
        <end position="47"/>
    </location>
</feature>
<protein>
    <submittedName>
        <fullName evidence="12">Major myo-inositol transporter IolT</fullName>
    </submittedName>
</protein>
<dbReference type="InterPro" id="IPR020846">
    <property type="entry name" value="MFS_dom"/>
</dbReference>
<dbReference type="InterPro" id="IPR050814">
    <property type="entry name" value="Myo-inositol_Transporter"/>
</dbReference>
<dbReference type="InterPro" id="IPR036259">
    <property type="entry name" value="MFS_trans_sf"/>
</dbReference>
<evidence type="ECO:0000256" key="7">
    <source>
        <dbReference type="ARBA" id="ARBA00022989"/>
    </source>
</evidence>
<dbReference type="Proteomes" id="UP000009877">
    <property type="component" value="Unassembled WGS sequence"/>
</dbReference>
<dbReference type="FunFam" id="1.20.1250.20:FF:000218">
    <property type="entry name" value="facilitated trehalose transporter Tret1"/>
    <property type="match status" value="1"/>
</dbReference>
<evidence type="ECO:0000256" key="9">
    <source>
        <dbReference type="RuleBase" id="RU003346"/>
    </source>
</evidence>
<dbReference type="Pfam" id="PF00083">
    <property type="entry name" value="Sugar_tr"/>
    <property type="match status" value="1"/>
</dbReference>
<keyword evidence="13" id="KW-1185">Reference proteome</keyword>
<dbReference type="CDD" id="cd17359">
    <property type="entry name" value="MFS_XylE_like"/>
    <property type="match status" value="1"/>
</dbReference>
<dbReference type="InterPro" id="IPR047984">
    <property type="entry name" value="XylE-like"/>
</dbReference>
<keyword evidence="7 10" id="KW-1133">Transmembrane helix</keyword>
<name>M2XV68_9MICC</name>
<feature type="transmembrane region" description="Helical" evidence="10">
    <location>
        <begin position="163"/>
        <end position="182"/>
    </location>
</feature>
<evidence type="ECO:0000313" key="13">
    <source>
        <dbReference type="Proteomes" id="UP000009877"/>
    </source>
</evidence>
<evidence type="ECO:0000256" key="10">
    <source>
        <dbReference type="SAM" id="Phobius"/>
    </source>
</evidence>
<dbReference type="AlphaFoldDB" id="M2XV68"/>
<keyword evidence="8 10" id="KW-0472">Membrane</keyword>
<feature type="transmembrane region" description="Helical" evidence="10">
    <location>
        <begin position="339"/>
        <end position="362"/>
    </location>
</feature>